<reference evidence="1 2" key="1">
    <citation type="submission" date="2018-04" db="EMBL/GenBank/DDBJ databases">
        <title>Genomic Encyclopedia of Type Strains, Phase III (KMG-III): the genomes of soil and plant-associated and newly described type strains.</title>
        <authorList>
            <person name="Whitman W."/>
        </authorList>
    </citation>
    <scope>NUCLEOTIDE SEQUENCE [LARGE SCALE GENOMIC DNA]</scope>
    <source>
        <strain evidence="1 2">MA-olki</strain>
    </source>
</reference>
<evidence type="ECO:0000313" key="1">
    <source>
        <dbReference type="EMBL" id="PTW45077.1"/>
    </source>
</evidence>
<dbReference type="Proteomes" id="UP000244013">
    <property type="component" value="Unassembled WGS sequence"/>
</dbReference>
<evidence type="ECO:0000313" key="2">
    <source>
        <dbReference type="Proteomes" id="UP000244013"/>
    </source>
</evidence>
<accession>A0A2T5U0Q2</accession>
<comment type="caution">
    <text evidence="1">The sequence shown here is derived from an EMBL/GenBank/DDBJ whole genome shotgun (WGS) entry which is preliminary data.</text>
</comment>
<dbReference type="GeneID" id="91007076"/>
<dbReference type="CDD" id="cd08054">
    <property type="entry name" value="gp6"/>
    <property type="match status" value="1"/>
</dbReference>
<gene>
    <name evidence="1" type="ORF">C8J25_108169</name>
</gene>
<dbReference type="AlphaFoldDB" id="A0A2T5U0Q2"/>
<dbReference type="EMBL" id="QAYE01000008">
    <property type="protein sequence ID" value="PTW45077.1"/>
    <property type="molecule type" value="Genomic_DNA"/>
</dbReference>
<proteinExistence type="predicted"/>
<protein>
    <submittedName>
        <fullName evidence="1">Gp6-like head-tail connector protein</fullName>
    </submittedName>
</protein>
<dbReference type="Gene3D" id="1.10.3230.30">
    <property type="entry name" value="Phage gp6-like head-tail connector protein"/>
    <property type="match status" value="1"/>
</dbReference>
<sequence length="104" mass="10867">MVDVAAIDGGVLTIAAARAFLKVSASADAQVSPLIPAAIGRIESYLGRELVGDAGWPSAEKVPAIVVHAVKLALSDFYINREAPELTDAQLMPMIGRYMATSIA</sequence>
<dbReference type="RefSeq" id="WP_107955254.1">
    <property type="nucleotide sequence ID" value="NZ_QAYE01000008.1"/>
</dbReference>
<dbReference type="OrthoDB" id="7567419at2"/>
<name>A0A2T5U0Q2_9SPHN</name>
<organism evidence="1 2">
    <name type="scientific">Sphingomonas faeni</name>
    <dbReference type="NCBI Taxonomy" id="185950"/>
    <lineage>
        <taxon>Bacteria</taxon>
        <taxon>Pseudomonadati</taxon>
        <taxon>Pseudomonadota</taxon>
        <taxon>Alphaproteobacteria</taxon>
        <taxon>Sphingomonadales</taxon>
        <taxon>Sphingomonadaceae</taxon>
        <taxon>Sphingomonas</taxon>
    </lineage>
</organism>